<dbReference type="InterPro" id="IPR022742">
    <property type="entry name" value="Hydrolase_4"/>
</dbReference>
<dbReference type="Pfam" id="PF12146">
    <property type="entry name" value="Hydrolase_4"/>
    <property type="match status" value="1"/>
</dbReference>
<dbReference type="Gene3D" id="3.40.50.1820">
    <property type="entry name" value="alpha/beta hydrolase"/>
    <property type="match status" value="1"/>
</dbReference>
<dbReference type="InterPro" id="IPR029058">
    <property type="entry name" value="AB_hydrolase_fold"/>
</dbReference>
<accession>A0AAX6F5R7</accession>
<reference evidence="2" key="1">
    <citation type="journal article" date="2023" name="GigaByte">
        <title>Genome assembly of the bearded iris, Iris pallida Lam.</title>
        <authorList>
            <person name="Bruccoleri R.E."/>
            <person name="Oakeley E.J."/>
            <person name="Faust A.M.E."/>
            <person name="Altorfer M."/>
            <person name="Dessus-Babus S."/>
            <person name="Burckhardt D."/>
            <person name="Oertli M."/>
            <person name="Naumann U."/>
            <person name="Petersen F."/>
            <person name="Wong J."/>
        </authorList>
    </citation>
    <scope>NUCLEOTIDE SEQUENCE</scope>
    <source>
        <strain evidence="2">GSM-AAB239-AS_SAM_17_03QT</strain>
    </source>
</reference>
<dbReference type="Proteomes" id="UP001140949">
    <property type="component" value="Unassembled WGS sequence"/>
</dbReference>
<gene>
    <name evidence="2" type="ORF">M6B38_150605</name>
</gene>
<keyword evidence="3" id="KW-1185">Reference proteome</keyword>
<dbReference type="PRINTS" id="PR00111">
    <property type="entry name" value="ABHYDROLASE"/>
</dbReference>
<evidence type="ECO:0000313" key="2">
    <source>
        <dbReference type="EMBL" id="KAJ6811767.1"/>
    </source>
</evidence>
<dbReference type="SUPFAM" id="SSF53474">
    <property type="entry name" value="alpha/beta-Hydrolases"/>
    <property type="match status" value="1"/>
</dbReference>
<dbReference type="EMBL" id="JANAVB010031417">
    <property type="protein sequence ID" value="KAJ6811767.1"/>
    <property type="molecule type" value="Genomic_DNA"/>
</dbReference>
<proteinExistence type="predicted"/>
<protein>
    <submittedName>
        <fullName evidence="2">Caffeoylshikimate esterase</fullName>
    </submittedName>
</protein>
<name>A0AAX6F5R7_IRIPA</name>
<dbReference type="PANTHER" id="PTHR11614">
    <property type="entry name" value="PHOSPHOLIPASE-RELATED"/>
    <property type="match status" value="1"/>
</dbReference>
<evidence type="ECO:0000259" key="1">
    <source>
        <dbReference type="Pfam" id="PF12146"/>
    </source>
</evidence>
<dbReference type="InterPro" id="IPR051044">
    <property type="entry name" value="MAG_DAG_Lipase"/>
</dbReference>
<dbReference type="AlphaFoldDB" id="A0AAX6F5R7"/>
<evidence type="ECO:0000313" key="3">
    <source>
        <dbReference type="Proteomes" id="UP001140949"/>
    </source>
</evidence>
<feature type="domain" description="Serine aminopeptidase S33" evidence="1">
    <location>
        <begin position="52"/>
        <end position="296"/>
    </location>
</feature>
<sequence length="332" mass="36269">MATKYFWGDEPDEAEYYASQGVSNSQSYFTTPSGQRLFTQSFRPLGAGADDDPKALVFMTHGYGSDTGWLFQKIAIAFASWGYSVHVADLLGHGRSDGLRGYLGDLDAVAAASLSFFRSVRESGPAARQVPAFLFGESLGGLVTTLIYLQSPPGLWTGLILSAPLFVIPEDMKPSRARLFLFGLLFGAADTWQAMPENNMVGKAIRDPGKLRVIASNPRRYTGRPRVGTMREIARMCEHVRAEFPKVSAPFLVVHGTEDGVTAPEGSRMLYERAASEDKEIILYEGMLHSLVQGEPEENSQRVLADMRRWIDERTVRYGGGGAAAAGGGRND</sequence>
<reference evidence="2" key="2">
    <citation type="submission" date="2023-04" db="EMBL/GenBank/DDBJ databases">
        <authorList>
            <person name="Bruccoleri R.E."/>
            <person name="Oakeley E.J."/>
            <person name="Faust A.-M."/>
            <person name="Dessus-Babus S."/>
            <person name="Altorfer M."/>
            <person name="Burckhardt D."/>
            <person name="Oertli M."/>
            <person name="Naumann U."/>
            <person name="Petersen F."/>
            <person name="Wong J."/>
        </authorList>
    </citation>
    <scope>NUCLEOTIDE SEQUENCE</scope>
    <source>
        <strain evidence="2">GSM-AAB239-AS_SAM_17_03QT</strain>
        <tissue evidence="2">Leaf</tissue>
    </source>
</reference>
<dbReference type="FunFam" id="3.40.50.1820:FF:000192">
    <property type="entry name" value="Caffeoylshikimate esterase"/>
    <property type="match status" value="1"/>
</dbReference>
<dbReference type="InterPro" id="IPR000073">
    <property type="entry name" value="AB_hydrolase_1"/>
</dbReference>
<organism evidence="2 3">
    <name type="scientific">Iris pallida</name>
    <name type="common">Sweet iris</name>
    <dbReference type="NCBI Taxonomy" id="29817"/>
    <lineage>
        <taxon>Eukaryota</taxon>
        <taxon>Viridiplantae</taxon>
        <taxon>Streptophyta</taxon>
        <taxon>Embryophyta</taxon>
        <taxon>Tracheophyta</taxon>
        <taxon>Spermatophyta</taxon>
        <taxon>Magnoliopsida</taxon>
        <taxon>Liliopsida</taxon>
        <taxon>Asparagales</taxon>
        <taxon>Iridaceae</taxon>
        <taxon>Iridoideae</taxon>
        <taxon>Irideae</taxon>
        <taxon>Iris</taxon>
    </lineage>
</organism>
<comment type="caution">
    <text evidence="2">The sequence shown here is derived from an EMBL/GenBank/DDBJ whole genome shotgun (WGS) entry which is preliminary data.</text>
</comment>